<dbReference type="AlphaFoldDB" id="A0ABC8S0N2"/>
<proteinExistence type="predicted"/>
<keyword evidence="2" id="KW-1185">Reference proteome</keyword>
<dbReference type="EMBL" id="CAUOFW020002028">
    <property type="protein sequence ID" value="CAK9150370.1"/>
    <property type="molecule type" value="Genomic_DNA"/>
</dbReference>
<reference evidence="1 2" key="1">
    <citation type="submission" date="2024-02" db="EMBL/GenBank/DDBJ databases">
        <authorList>
            <person name="Vignale AGUSTIN F."/>
            <person name="Sosa J E."/>
            <person name="Modenutti C."/>
        </authorList>
    </citation>
    <scope>NUCLEOTIDE SEQUENCE [LARGE SCALE GENOMIC DNA]</scope>
</reference>
<sequence>MPEKSNAWTLAGAIGPTDWNEALDVIVDGSPEQSVEGTKVVCHDLAQATSDPKSSAMFDAVCALLMSSR</sequence>
<gene>
    <name evidence="1" type="ORF">ILEXP_LOCUS18517</name>
</gene>
<protein>
    <submittedName>
        <fullName evidence="1">Uncharacterized protein</fullName>
    </submittedName>
</protein>
<dbReference type="Proteomes" id="UP001642360">
    <property type="component" value="Unassembled WGS sequence"/>
</dbReference>
<evidence type="ECO:0000313" key="2">
    <source>
        <dbReference type="Proteomes" id="UP001642360"/>
    </source>
</evidence>
<evidence type="ECO:0000313" key="1">
    <source>
        <dbReference type="EMBL" id="CAK9150370.1"/>
    </source>
</evidence>
<accession>A0ABC8S0N2</accession>
<organism evidence="1 2">
    <name type="scientific">Ilex paraguariensis</name>
    <name type="common">yerba mate</name>
    <dbReference type="NCBI Taxonomy" id="185542"/>
    <lineage>
        <taxon>Eukaryota</taxon>
        <taxon>Viridiplantae</taxon>
        <taxon>Streptophyta</taxon>
        <taxon>Embryophyta</taxon>
        <taxon>Tracheophyta</taxon>
        <taxon>Spermatophyta</taxon>
        <taxon>Magnoliopsida</taxon>
        <taxon>eudicotyledons</taxon>
        <taxon>Gunneridae</taxon>
        <taxon>Pentapetalae</taxon>
        <taxon>asterids</taxon>
        <taxon>campanulids</taxon>
        <taxon>Aquifoliales</taxon>
        <taxon>Aquifoliaceae</taxon>
        <taxon>Ilex</taxon>
    </lineage>
</organism>
<name>A0ABC8S0N2_9AQUA</name>
<comment type="caution">
    <text evidence="1">The sequence shown here is derived from an EMBL/GenBank/DDBJ whole genome shotgun (WGS) entry which is preliminary data.</text>
</comment>